<name>A0ABN7XDX7_GIGMA</name>
<dbReference type="Proteomes" id="UP000789901">
    <property type="component" value="Unassembled WGS sequence"/>
</dbReference>
<evidence type="ECO:0000256" key="1">
    <source>
        <dbReference type="SAM" id="Phobius"/>
    </source>
</evidence>
<protein>
    <submittedName>
        <fullName evidence="2">4217_t:CDS:1</fullName>
    </submittedName>
</protein>
<sequence>EKNDKSRNILCQVAGIIFMIQCKYWIGSNKINHKITYAHCEMTTKCAKHYKSVVIGIIVVPLMSVFMFWLIEATKTA</sequence>
<keyword evidence="1" id="KW-0472">Membrane</keyword>
<evidence type="ECO:0000313" key="2">
    <source>
        <dbReference type="EMBL" id="CAG8852810.1"/>
    </source>
</evidence>
<reference evidence="2 3" key="1">
    <citation type="submission" date="2021-06" db="EMBL/GenBank/DDBJ databases">
        <authorList>
            <person name="Kallberg Y."/>
            <person name="Tangrot J."/>
            <person name="Rosling A."/>
        </authorList>
    </citation>
    <scope>NUCLEOTIDE SEQUENCE [LARGE SCALE GENOMIC DNA]</scope>
    <source>
        <strain evidence="2 3">120-4 pot B 10/14</strain>
    </source>
</reference>
<proteinExistence type="predicted"/>
<comment type="caution">
    <text evidence="2">The sequence shown here is derived from an EMBL/GenBank/DDBJ whole genome shotgun (WGS) entry which is preliminary data.</text>
</comment>
<feature type="non-terminal residue" evidence="2">
    <location>
        <position position="77"/>
    </location>
</feature>
<organism evidence="2 3">
    <name type="scientific">Gigaspora margarita</name>
    <dbReference type="NCBI Taxonomy" id="4874"/>
    <lineage>
        <taxon>Eukaryota</taxon>
        <taxon>Fungi</taxon>
        <taxon>Fungi incertae sedis</taxon>
        <taxon>Mucoromycota</taxon>
        <taxon>Glomeromycotina</taxon>
        <taxon>Glomeromycetes</taxon>
        <taxon>Diversisporales</taxon>
        <taxon>Gigasporaceae</taxon>
        <taxon>Gigaspora</taxon>
    </lineage>
</organism>
<keyword evidence="3" id="KW-1185">Reference proteome</keyword>
<feature type="transmembrane region" description="Helical" evidence="1">
    <location>
        <begin position="52"/>
        <end position="71"/>
    </location>
</feature>
<keyword evidence="1" id="KW-0812">Transmembrane</keyword>
<accession>A0ABN7XDX7</accession>
<feature type="non-terminal residue" evidence="2">
    <location>
        <position position="1"/>
    </location>
</feature>
<evidence type="ECO:0000313" key="3">
    <source>
        <dbReference type="Proteomes" id="UP000789901"/>
    </source>
</evidence>
<dbReference type="EMBL" id="CAJVQB010116308">
    <property type="protein sequence ID" value="CAG8852810.1"/>
    <property type="molecule type" value="Genomic_DNA"/>
</dbReference>
<keyword evidence="1" id="KW-1133">Transmembrane helix</keyword>
<gene>
    <name evidence="2" type="ORF">GMARGA_LOCUS41631</name>
</gene>